<evidence type="ECO:0000256" key="4">
    <source>
        <dbReference type="ARBA" id="ARBA00022475"/>
    </source>
</evidence>
<keyword evidence="4" id="KW-1003">Cell membrane</keyword>
<dbReference type="EMBL" id="QENZ01000004">
    <property type="protein sequence ID" value="PVX50833.1"/>
    <property type="molecule type" value="Genomic_DNA"/>
</dbReference>
<dbReference type="OrthoDB" id="9793390at2"/>
<reference evidence="9 10" key="1">
    <citation type="submission" date="2018-05" db="EMBL/GenBank/DDBJ databases">
        <title>Genomic Encyclopedia of Type Strains, Phase IV (KMG-IV): sequencing the most valuable type-strain genomes for metagenomic binning, comparative biology and taxonomic classification.</title>
        <authorList>
            <person name="Goeker M."/>
        </authorList>
    </citation>
    <scope>NUCLEOTIDE SEQUENCE [LARGE SCALE GENOMIC DNA]</scope>
    <source>
        <strain evidence="9 10">DSM 28579</strain>
    </source>
</reference>
<dbReference type="GO" id="GO:0005886">
    <property type="term" value="C:plasma membrane"/>
    <property type="evidence" value="ECO:0007669"/>
    <property type="project" value="UniProtKB-SubCell"/>
</dbReference>
<feature type="transmembrane region" description="Helical" evidence="8">
    <location>
        <begin position="212"/>
        <end position="232"/>
    </location>
</feature>
<feature type="transmembrane region" description="Helical" evidence="8">
    <location>
        <begin position="279"/>
        <end position="297"/>
    </location>
</feature>
<evidence type="ECO:0000256" key="8">
    <source>
        <dbReference type="SAM" id="Phobius"/>
    </source>
</evidence>
<dbReference type="PANTHER" id="PTHR21716:SF53">
    <property type="entry name" value="PERMEASE PERM-RELATED"/>
    <property type="match status" value="1"/>
</dbReference>
<name>A0A7L4UNY5_BALHA</name>
<proteinExistence type="inferred from homology"/>
<gene>
    <name evidence="9" type="ORF">C7377_1151</name>
</gene>
<evidence type="ECO:0000256" key="2">
    <source>
        <dbReference type="ARBA" id="ARBA00009773"/>
    </source>
</evidence>
<protein>
    <submittedName>
        <fullName evidence="9">Putative PurR-regulated permease PerM</fullName>
    </submittedName>
</protein>
<comment type="similarity">
    <text evidence="2">Belongs to the autoinducer-2 exporter (AI-2E) (TC 2.A.86) family.</text>
</comment>
<dbReference type="Proteomes" id="UP000251835">
    <property type="component" value="Unassembled WGS sequence"/>
</dbReference>
<evidence type="ECO:0000313" key="9">
    <source>
        <dbReference type="EMBL" id="PVX50833.1"/>
    </source>
</evidence>
<evidence type="ECO:0000256" key="5">
    <source>
        <dbReference type="ARBA" id="ARBA00022692"/>
    </source>
</evidence>
<dbReference type="Pfam" id="PF01594">
    <property type="entry name" value="AI-2E_transport"/>
    <property type="match status" value="1"/>
</dbReference>
<comment type="subcellular location">
    <subcellularLocation>
        <location evidence="1">Cell membrane</location>
        <topology evidence="1">Multi-pass membrane protein</topology>
    </subcellularLocation>
</comment>
<evidence type="ECO:0000256" key="6">
    <source>
        <dbReference type="ARBA" id="ARBA00022989"/>
    </source>
</evidence>
<keyword evidence="6 8" id="KW-1133">Transmembrane helix</keyword>
<evidence type="ECO:0000256" key="3">
    <source>
        <dbReference type="ARBA" id="ARBA00022448"/>
    </source>
</evidence>
<comment type="caution">
    <text evidence="9">The sequence shown here is derived from an EMBL/GenBank/DDBJ whole genome shotgun (WGS) entry which is preliminary data.</text>
</comment>
<dbReference type="GO" id="GO:0055085">
    <property type="term" value="P:transmembrane transport"/>
    <property type="evidence" value="ECO:0007669"/>
    <property type="project" value="TreeGrafter"/>
</dbReference>
<keyword evidence="5 8" id="KW-0812">Transmembrane</keyword>
<evidence type="ECO:0000313" key="10">
    <source>
        <dbReference type="Proteomes" id="UP000251835"/>
    </source>
</evidence>
<dbReference type="PANTHER" id="PTHR21716">
    <property type="entry name" value="TRANSMEMBRANE PROTEIN"/>
    <property type="match status" value="1"/>
</dbReference>
<feature type="transmembrane region" description="Helical" evidence="8">
    <location>
        <begin position="150"/>
        <end position="172"/>
    </location>
</feature>
<feature type="transmembrane region" description="Helical" evidence="8">
    <location>
        <begin position="317"/>
        <end position="343"/>
    </location>
</feature>
<feature type="transmembrane region" description="Helical" evidence="8">
    <location>
        <begin position="7"/>
        <end position="24"/>
    </location>
</feature>
<dbReference type="AlphaFoldDB" id="A0A7L4UNY5"/>
<accession>A0A7L4UNY5</accession>
<keyword evidence="10" id="KW-1185">Reference proteome</keyword>
<feature type="transmembrane region" description="Helical" evidence="8">
    <location>
        <begin position="238"/>
        <end position="267"/>
    </location>
</feature>
<sequence>MGRVQKYIAAFLGIGLLIFCVWYFSAIVAYILIALVLSFMGRPLVEVLGSLRIGKFKIPRAVAALITLLVIWIVFILFFYYLTPLVINEFSALRDVNYQEVSTKLQEPIDRLNWLLSSFYGEEIDIVTLLTQQLRSVFTSKNTMGIFNSLTSSVASLFVALFSITFMTFFFLKDSGLFMKGVRTFTPQEYETHVDDAFGSIKKLLVRYFSGVFLESVIIFILLTIGFHIVGIPTNTALVIALLAGCLNIIPYLGPLTGAILGILIVLLNNVNLPVYESLLPLLGFTAMTFAIVQLIDNMILQPLIYSSSVYAHPMEIFLLILIAGSLAGPVGMILAVPAYTILRVVGYEFFAQYSVVKKLTKGISYKRNEGKGAR</sequence>
<organism evidence="9 10">
    <name type="scientific">Balneicella halophila</name>
    <dbReference type="NCBI Taxonomy" id="1537566"/>
    <lineage>
        <taxon>Bacteria</taxon>
        <taxon>Pseudomonadati</taxon>
        <taxon>Bacteroidota</taxon>
        <taxon>Bacteroidia</taxon>
        <taxon>Bacteroidales</taxon>
        <taxon>Balneicellaceae</taxon>
        <taxon>Balneicella</taxon>
    </lineage>
</organism>
<evidence type="ECO:0000256" key="1">
    <source>
        <dbReference type="ARBA" id="ARBA00004651"/>
    </source>
</evidence>
<dbReference type="InterPro" id="IPR002549">
    <property type="entry name" value="AI-2E-like"/>
</dbReference>
<keyword evidence="7 8" id="KW-0472">Membrane</keyword>
<evidence type="ECO:0000256" key="7">
    <source>
        <dbReference type="ARBA" id="ARBA00023136"/>
    </source>
</evidence>
<feature type="transmembrane region" description="Helical" evidence="8">
    <location>
        <begin position="61"/>
        <end position="82"/>
    </location>
</feature>
<keyword evidence="3" id="KW-0813">Transport</keyword>
<dbReference type="RefSeq" id="WP_116496386.1">
    <property type="nucleotide sequence ID" value="NZ_QENZ01000004.1"/>
</dbReference>